<dbReference type="AlphaFoldDB" id="A0A8C0XQZ2"/>
<reference evidence="1" key="1">
    <citation type="submission" date="2023-09" db="UniProtKB">
        <authorList>
            <consortium name="Ensembl"/>
        </authorList>
    </citation>
    <scope>IDENTIFICATION</scope>
</reference>
<dbReference type="Ensembl" id="ENSCCNT00000038196.1">
    <property type="protein sequence ID" value="ENSCCNP00000030302.1"/>
    <property type="gene ID" value="ENSCCNG00000029023.1"/>
</dbReference>
<organism evidence="1">
    <name type="scientific">Castor canadensis</name>
    <name type="common">American beaver</name>
    <dbReference type="NCBI Taxonomy" id="51338"/>
    <lineage>
        <taxon>Eukaryota</taxon>
        <taxon>Metazoa</taxon>
        <taxon>Chordata</taxon>
        <taxon>Craniata</taxon>
        <taxon>Vertebrata</taxon>
        <taxon>Euteleostomi</taxon>
        <taxon>Mammalia</taxon>
        <taxon>Eutheria</taxon>
        <taxon>Euarchontoglires</taxon>
        <taxon>Glires</taxon>
        <taxon>Rodentia</taxon>
        <taxon>Castorimorpha</taxon>
        <taxon>Castoridae</taxon>
        <taxon>Castor</taxon>
    </lineage>
</organism>
<name>A0A8C0XQZ2_CASCN</name>
<dbReference type="Ensembl" id="ENSCCNT00000028564.1">
    <property type="protein sequence ID" value="ENSCCNP00000022285.1"/>
    <property type="gene ID" value="ENSCCNG00000021942.1"/>
</dbReference>
<proteinExistence type="predicted"/>
<dbReference type="PANTHER" id="PTHR22574">
    <property type="match status" value="1"/>
</dbReference>
<protein>
    <submittedName>
        <fullName evidence="1">Uncharacterized protein</fullName>
    </submittedName>
</protein>
<sequence>MYRLWNIRRTQPARAPRKWVPILGELQKTLQTGEYLPLRPLPMFESNFNQQADHGRGSLSAWPGAARHLADCSAP</sequence>
<evidence type="ECO:0000313" key="1">
    <source>
        <dbReference type="Ensembl" id="ENSCCNP00000030302.1"/>
    </source>
</evidence>
<accession>A0A8C0XQZ2</accession>
<dbReference type="GO" id="GO:0005634">
    <property type="term" value="C:nucleus"/>
    <property type="evidence" value="ECO:0007669"/>
    <property type="project" value="TreeGrafter"/>
</dbReference>
<dbReference type="PANTHER" id="PTHR22574:SF12">
    <property type="entry name" value="GOLGI-ASSOCIATED RAB2 INTERACTOR PROTEIN 5B"/>
    <property type="match status" value="1"/>
</dbReference>